<feature type="transmembrane region" description="Helical" evidence="9">
    <location>
        <begin position="136"/>
        <end position="158"/>
    </location>
</feature>
<evidence type="ECO:0000256" key="3">
    <source>
        <dbReference type="ARBA" id="ARBA00022475"/>
    </source>
</evidence>
<dbReference type="PANTHER" id="PTHR35011">
    <property type="entry name" value="2,3-DIKETO-L-GULONATE TRAP TRANSPORTER SMALL PERMEASE PROTEIN YIAM"/>
    <property type="match status" value="1"/>
</dbReference>
<keyword evidence="5 9" id="KW-0812">Transmembrane</keyword>
<feature type="domain" description="Tripartite ATP-independent periplasmic transporters DctQ component" evidence="10">
    <location>
        <begin position="31"/>
        <end position="161"/>
    </location>
</feature>
<comment type="function">
    <text evidence="9">Part of the tripartite ATP-independent periplasmic (TRAP) transport system.</text>
</comment>
<evidence type="ECO:0000313" key="11">
    <source>
        <dbReference type="EMBL" id="AKS46339.1"/>
    </source>
</evidence>
<evidence type="ECO:0000256" key="6">
    <source>
        <dbReference type="ARBA" id="ARBA00022989"/>
    </source>
</evidence>
<dbReference type="GO" id="GO:0015740">
    <property type="term" value="P:C4-dicarboxylate transport"/>
    <property type="evidence" value="ECO:0007669"/>
    <property type="project" value="TreeGrafter"/>
</dbReference>
<evidence type="ECO:0000256" key="1">
    <source>
        <dbReference type="ARBA" id="ARBA00004429"/>
    </source>
</evidence>
<evidence type="ECO:0000256" key="2">
    <source>
        <dbReference type="ARBA" id="ARBA00022448"/>
    </source>
</evidence>
<comment type="similarity">
    <text evidence="8 9">Belongs to the TRAP transporter small permease family.</text>
</comment>
<dbReference type="PATRIC" id="fig|1458307.3.peg.1808"/>
<feature type="transmembrane region" description="Helical" evidence="9">
    <location>
        <begin position="48"/>
        <end position="71"/>
    </location>
</feature>
<evidence type="ECO:0000256" key="4">
    <source>
        <dbReference type="ARBA" id="ARBA00022519"/>
    </source>
</evidence>
<dbReference type="RefSeq" id="WP_049834645.1">
    <property type="nucleotide sequence ID" value="NZ_CP012160.1"/>
</dbReference>
<dbReference type="GO" id="GO:0005886">
    <property type="term" value="C:plasma membrane"/>
    <property type="evidence" value="ECO:0007669"/>
    <property type="project" value="UniProtKB-SubCell"/>
</dbReference>
<evidence type="ECO:0000256" key="5">
    <source>
        <dbReference type="ARBA" id="ARBA00022692"/>
    </source>
</evidence>
<dbReference type="Proteomes" id="UP000067444">
    <property type="component" value="Chromosome"/>
</dbReference>
<gene>
    <name evidence="11" type="ORF">OSB_17960</name>
</gene>
<evidence type="ECO:0000313" key="12">
    <source>
        <dbReference type="Proteomes" id="UP000067444"/>
    </source>
</evidence>
<keyword evidence="12" id="KW-1185">Reference proteome</keyword>
<evidence type="ECO:0000256" key="8">
    <source>
        <dbReference type="ARBA" id="ARBA00038436"/>
    </source>
</evidence>
<keyword evidence="6 9" id="KW-1133">Transmembrane helix</keyword>
<comment type="subunit">
    <text evidence="9">The complex comprises the extracytoplasmic solute receptor protein and the two transmembrane proteins.</text>
</comment>
<dbReference type="Pfam" id="PF04290">
    <property type="entry name" value="DctQ"/>
    <property type="match status" value="1"/>
</dbReference>
<accession>A0A0K0Y5V2</accession>
<dbReference type="InterPro" id="IPR055348">
    <property type="entry name" value="DctQ"/>
</dbReference>
<evidence type="ECO:0000259" key="10">
    <source>
        <dbReference type="Pfam" id="PF04290"/>
    </source>
</evidence>
<dbReference type="PANTHER" id="PTHR35011:SF10">
    <property type="entry name" value="TRAP TRANSPORTER SMALL PERMEASE PROTEIN"/>
    <property type="match status" value="1"/>
</dbReference>
<sequence length="174" mass="18330">MSRLLQKLYDVCGMMSGGLILCICLLISAQICLNAFGRFAPGILPSTIPSYADFSGFMLAGATFLAMAHTLRAGGHIRVNLVVSRLPKSAQFVAECFVLITATALIGYATYFMGALVAESVHYGDVSNGIIPVPLWIPQGVAAFGIGLLLVAIVHTLFDLLSARAPILSSPGEV</sequence>
<name>A0A0K0Y5V2_9RHOB</name>
<dbReference type="STRING" id="1458307.OSB_17960"/>
<dbReference type="AlphaFoldDB" id="A0A0K0Y5V2"/>
<keyword evidence="3" id="KW-1003">Cell membrane</keyword>
<keyword evidence="4 9" id="KW-0997">Cell inner membrane</keyword>
<dbReference type="KEGG" id="otm:OSB_17960"/>
<dbReference type="GO" id="GO:0022857">
    <property type="term" value="F:transmembrane transporter activity"/>
    <property type="evidence" value="ECO:0007669"/>
    <property type="project" value="UniProtKB-UniRule"/>
</dbReference>
<evidence type="ECO:0000256" key="9">
    <source>
        <dbReference type="RuleBase" id="RU369079"/>
    </source>
</evidence>
<comment type="subcellular location">
    <subcellularLocation>
        <location evidence="1 9">Cell inner membrane</location>
        <topology evidence="1 9">Multi-pass membrane protein</topology>
    </subcellularLocation>
</comment>
<evidence type="ECO:0000256" key="7">
    <source>
        <dbReference type="ARBA" id="ARBA00023136"/>
    </source>
</evidence>
<feature type="transmembrane region" description="Helical" evidence="9">
    <location>
        <begin position="92"/>
        <end position="116"/>
    </location>
</feature>
<proteinExistence type="inferred from homology"/>
<dbReference type="EMBL" id="CP012160">
    <property type="protein sequence ID" value="AKS46339.1"/>
    <property type="molecule type" value="Genomic_DNA"/>
</dbReference>
<reference evidence="11 12" key="1">
    <citation type="journal article" date="2015" name="Genome Announc.">
        <title>Closed Genome Sequence of Octadecabacter temperatus SB1, the First Mesophilic Species of the Genus Octadecabacter.</title>
        <authorList>
            <person name="Voget S."/>
            <person name="Billerbeck S."/>
            <person name="Simon M."/>
            <person name="Daniel R."/>
        </authorList>
    </citation>
    <scope>NUCLEOTIDE SEQUENCE [LARGE SCALE GENOMIC DNA]</scope>
    <source>
        <strain evidence="11 12">SB1</strain>
    </source>
</reference>
<dbReference type="InterPro" id="IPR007387">
    <property type="entry name" value="TRAP_DctQ"/>
</dbReference>
<feature type="transmembrane region" description="Helical" evidence="9">
    <location>
        <begin position="12"/>
        <end position="36"/>
    </location>
</feature>
<organism evidence="11 12">
    <name type="scientific">Octadecabacter temperatus</name>
    <dbReference type="NCBI Taxonomy" id="1458307"/>
    <lineage>
        <taxon>Bacteria</taxon>
        <taxon>Pseudomonadati</taxon>
        <taxon>Pseudomonadota</taxon>
        <taxon>Alphaproteobacteria</taxon>
        <taxon>Rhodobacterales</taxon>
        <taxon>Roseobacteraceae</taxon>
        <taxon>Octadecabacter</taxon>
    </lineage>
</organism>
<keyword evidence="7 9" id="KW-0472">Membrane</keyword>
<protein>
    <recommendedName>
        <fullName evidence="9">TRAP transporter small permease protein</fullName>
    </recommendedName>
</protein>
<keyword evidence="2 9" id="KW-0813">Transport</keyword>